<sequence>MAAFEYVALDQAGKQKKGIIEGDTPRQVRQTLRDKHLIPLEVESVTGTQKNRTSKGSGFFKTKISAADLALITRQIATLVKAAIPLEEAIKAIADQAEKAKQRSMLMGIRARVVEGHTLADALSEYPGVFNDLYRSMVAAGEKSGHLDLVLERLADYTESRQEIQSKISGALVYPIILTVVSVGIVSFLLGYVVPEITASFTKSGQELPWITQALLSMSEFVIDWGLWVVLGVILFIVGFTRMLVRPAFRLSWDRWKLKAWGLGKVIRGMNSARFARTLAILNQSSVPLLEGMRIAGDVMTNAELKKAVREATVKVREGAGLKVSLQQCGYFPPMMLHMIASGENSGELEQMLDRAADNQEKQFDNLVSTMMNMIGPVMILLMGSFVFAIVLAIMLPVFSLSDTLA</sequence>
<dbReference type="Pfam" id="PF00482">
    <property type="entry name" value="T2SSF"/>
    <property type="match status" value="2"/>
</dbReference>
<organism evidence="1 2">
    <name type="scientific">Aliikangiella maris</name>
    <dbReference type="NCBI Taxonomy" id="3162458"/>
    <lineage>
        <taxon>Bacteria</taxon>
        <taxon>Pseudomonadati</taxon>
        <taxon>Pseudomonadota</taxon>
        <taxon>Gammaproteobacteria</taxon>
        <taxon>Oceanospirillales</taxon>
        <taxon>Pleioneaceae</taxon>
        <taxon>Aliikangiella</taxon>
    </lineage>
</organism>
<dbReference type="EMBL" id="JBEVCJ010000026">
    <property type="protein sequence ID" value="MET1256731.1"/>
    <property type="molecule type" value="Genomic_DNA"/>
</dbReference>
<dbReference type="Proteomes" id="UP001548189">
    <property type="component" value="Unassembled WGS sequence"/>
</dbReference>
<evidence type="ECO:0000313" key="2">
    <source>
        <dbReference type="Proteomes" id="UP001548189"/>
    </source>
</evidence>
<dbReference type="InterPro" id="IPR011850">
    <property type="entry name" value="T2SS_GspF"/>
</dbReference>
<dbReference type="InterPro" id="IPR042094">
    <property type="entry name" value="T2SS_GspF_sf"/>
</dbReference>
<dbReference type="PRINTS" id="PR00812">
    <property type="entry name" value="BCTERIALGSPF"/>
</dbReference>
<keyword evidence="2" id="KW-1185">Reference proteome</keyword>
<name>A0ABV2BXQ5_9GAMM</name>
<proteinExistence type="predicted"/>
<dbReference type="PANTHER" id="PTHR30012">
    <property type="entry name" value="GENERAL SECRETION PATHWAY PROTEIN"/>
    <property type="match status" value="1"/>
</dbReference>
<evidence type="ECO:0000313" key="1">
    <source>
        <dbReference type="EMBL" id="MET1256731.1"/>
    </source>
</evidence>
<accession>A0ABV2BXQ5</accession>
<dbReference type="InterPro" id="IPR001992">
    <property type="entry name" value="T2SS_GspF/T4SS_PilC_CS"/>
</dbReference>
<gene>
    <name evidence="1" type="primary">gspF</name>
    <name evidence="1" type="ORF">ABVT43_16435</name>
</gene>
<dbReference type="PROSITE" id="PS00874">
    <property type="entry name" value="T2SP_F"/>
    <property type="match status" value="1"/>
</dbReference>
<protein>
    <submittedName>
        <fullName evidence="1">Type II secretion system inner membrane protein GspF</fullName>
    </submittedName>
</protein>
<comment type="caution">
    <text evidence="1">The sequence shown here is derived from an EMBL/GenBank/DDBJ whole genome shotgun (WGS) entry which is preliminary data.</text>
</comment>
<dbReference type="InterPro" id="IPR018076">
    <property type="entry name" value="T2SS_GspF_dom"/>
</dbReference>
<dbReference type="InterPro" id="IPR003004">
    <property type="entry name" value="GspF/PilC"/>
</dbReference>
<dbReference type="Gene3D" id="1.20.81.30">
    <property type="entry name" value="Type II secretion system (T2SS), domain F"/>
    <property type="match status" value="2"/>
</dbReference>
<dbReference type="NCBIfam" id="TIGR02120">
    <property type="entry name" value="GspF"/>
    <property type="match status" value="1"/>
</dbReference>
<reference evidence="1 2" key="1">
    <citation type="submission" date="2024-06" db="EMBL/GenBank/DDBJ databases">
        <authorList>
            <person name="Li F."/>
        </authorList>
    </citation>
    <scope>NUCLEOTIDE SEQUENCE [LARGE SCALE GENOMIC DNA]</scope>
    <source>
        <strain evidence="1 2">GXAS 311</strain>
    </source>
</reference>
<dbReference type="PANTHER" id="PTHR30012:SF0">
    <property type="entry name" value="TYPE II SECRETION SYSTEM PROTEIN F-RELATED"/>
    <property type="match status" value="1"/>
</dbReference>